<proteinExistence type="predicted"/>
<name>A0A2T0SPI0_9PSEU</name>
<dbReference type="RefSeq" id="WP_106193831.1">
    <property type="nucleotide sequence ID" value="NZ_PVTF01000014.1"/>
</dbReference>
<sequence length="198" mass="20581">MPDKSTRGLALLGALAATFDLVHGAMDQWFQPGWAAVHKRRRGRGLVSLRTGQPIGSATAVDGDLVVTEDTLGRAGATLHVATYTAGQLAATVAVTRALGVRLPARALLTGAAVNAVTHWVLDRGHPVVTAAGWLGKTEYVTGCTVVRRAGTEPDAWGPGTAGFELDQTAHKLIGWAAAAITTVIAVRRETADRGSTT</sequence>
<dbReference type="AlphaFoldDB" id="A0A2T0SPI0"/>
<evidence type="ECO:0000313" key="2">
    <source>
        <dbReference type="Proteomes" id="UP000239494"/>
    </source>
</evidence>
<keyword evidence="2" id="KW-1185">Reference proteome</keyword>
<dbReference type="OrthoDB" id="3542456at2"/>
<protein>
    <submittedName>
        <fullName evidence="1">Uncharacterized protein</fullName>
    </submittedName>
</protein>
<reference evidence="1 2" key="1">
    <citation type="submission" date="2018-03" db="EMBL/GenBank/DDBJ databases">
        <title>Genomic Encyclopedia of Archaeal and Bacterial Type Strains, Phase II (KMG-II): from individual species to whole genera.</title>
        <authorList>
            <person name="Goeker M."/>
        </authorList>
    </citation>
    <scope>NUCLEOTIDE SEQUENCE [LARGE SCALE GENOMIC DNA]</scope>
    <source>
        <strain evidence="1 2">DSM 44720</strain>
    </source>
</reference>
<accession>A0A2T0SPI0</accession>
<organism evidence="1 2">
    <name type="scientific">Umezawaea tangerina</name>
    <dbReference type="NCBI Taxonomy" id="84725"/>
    <lineage>
        <taxon>Bacteria</taxon>
        <taxon>Bacillati</taxon>
        <taxon>Actinomycetota</taxon>
        <taxon>Actinomycetes</taxon>
        <taxon>Pseudonocardiales</taxon>
        <taxon>Pseudonocardiaceae</taxon>
        <taxon>Umezawaea</taxon>
    </lineage>
</organism>
<dbReference type="Proteomes" id="UP000239494">
    <property type="component" value="Unassembled WGS sequence"/>
</dbReference>
<comment type="caution">
    <text evidence="1">The sequence shown here is derived from an EMBL/GenBank/DDBJ whole genome shotgun (WGS) entry which is preliminary data.</text>
</comment>
<evidence type="ECO:0000313" key="1">
    <source>
        <dbReference type="EMBL" id="PRY35317.1"/>
    </source>
</evidence>
<gene>
    <name evidence="1" type="ORF">CLV43_114235</name>
</gene>
<dbReference type="EMBL" id="PVTF01000014">
    <property type="protein sequence ID" value="PRY35317.1"/>
    <property type="molecule type" value="Genomic_DNA"/>
</dbReference>